<dbReference type="SMART" id="SM00267">
    <property type="entry name" value="GGDEF"/>
    <property type="match status" value="1"/>
</dbReference>
<feature type="transmembrane region" description="Helical" evidence="1">
    <location>
        <begin position="270"/>
        <end position="292"/>
    </location>
</feature>
<dbReference type="SUPFAM" id="SSF55073">
    <property type="entry name" value="Nucleotide cyclase"/>
    <property type="match status" value="1"/>
</dbReference>
<evidence type="ECO:0000313" key="4">
    <source>
        <dbReference type="Proteomes" id="UP000016662"/>
    </source>
</evidence>
<dbReference type="GO" id="GO:0052621">
    <property type="term" value="F:diguanylate cyclase activity"/>
    <property type="evidence" value="ECO:0007669"/>
    <property type="project" value="TreeGrafter"/>
</dbReference>
<dbReference type="eggNOG" id="COG2199">
    <property type="taxonomic scope" value="Bacteria"/>
</dbReference>
<dbReference type="OrthoDB" id="9804955at2"/>
<gene>
    <name evidence="3" type="ORF">RUMCAL_02664</name>
</gene>
<dbReference type="EMBL" id="AWVF01000326">
    <property type="protein sequence ID" value="ERJ91181.1"/>
    <property type="molecule type" value="Genomic_DNA"/>
</dbReference>
<evidence type="ECO:0000313" key="3">
    <source>
        <dbReference type="EMBL" id="ERJ91181.1"/>
    </source>
</evidence>
<keyword evidence="1" id="KW-0472">Membrane</keyword>
<dbReference type="InterPro" id="IPR050469">
    <property type="entry name" value="Diguanylate_Cyclase"/>
</dbReference>
<dbReference type="Pfam" id="PF00990">
    <property type="entry name" value="GGDEF"/>
    <property type="match status" value="1"/>
</dbReference>
<feature type="transmembrane region" description="Helical" evidence="1">
    <location>
        <begin position="175"/>
        <end position="197"/>
    </location>
</feature>
<name>U2JY21_9FIRM</name>
<comment type="caution">
    <text evidence="3">The sequence shown here is derived from an EMBL/GenBank/DDBJ whole genome shotgun (WGS) entry which is preliminary data.</text>
</comment>
<evidence type="ECO:0000256" key="1">
    <source>
        <dbReference type="SAM" id="Phobius"/>
    </source>
</evidence>
<feature type="transmembrane region" description="Helical" evidence="1">
    <location>
        <begin position="209"/>
        <end position="228"/>
    </location>
</feature>
<feature type="transmembrane region" description="Helical" evidence="1">
    <location>
        <begin position="240"/>
        <end position="258"/>
    </location>
</feature>
<dbReference type="Proteomes" id="UP000016662">
    <property type="component" value="Unassembled WGS sequence"/>
</dbReference>
<dbReference type="PATRIC" id="fig|411473.3.peg.2232"/>
<feature type="transmembrane region" description="Helical" evidence="1">
    <location>
        <begin position="327"/>
        <end position="348"/>
    </location>
</feature>
<dbReference type="Gene3D" id="3.30.70.270">
    <property type="match status" value="1"/>
</dbReference>
<dbReference type="RefSeq" id="WP_021680845.1">
    <property type="nucleotide sequence ID" value="NZ_KI260309.1"/>
</dbReference>
<dbReference type="PANTHER" id="PTHR45138:SF9">
    <property type="entry name" value="DIGUANYLATE CYCLASE DGCM-RELATED"/>
    <property type="match status" value="1"/>
</dbReference>
<dbReference type="PROSITE" id="PS50887">
    <property type="entry name" value="GGDEF"/>
    <property type="match status" value="1"/>
</dbReference>
<protein>
    <submittedName>
        <fullName evidence="3">Diguanylate cyclase domain protein</fullName>
    </submittedName>
</protein>
<dbReference type="CDD" id="cd01949">
    <property type="entry name" value="GGDEF"/>
    <property type="match status" value="1"/>
</dbReference>
<dbReference type="AlphaFoldDB" id="U2JY21"/>
<feature type="transmembrane region" description="Helical" evidence="1">
    <location>
        <begin position="298"/>
        <end position="315"/>
    </location>
</feature>
<dbReference type="InterPro" id="IPR000160">
    <property type="entry name" value="GGDEF_dom"/>
</dbReference>
<sequence length="550" mass="62279">MKWLSKKSLLICLTLLMLVVVVVSMIVTTGMPVREDAVNMVLDDWTTEQVIDPPDEPYYSGEKTVYQLVMSHKVTSEMRGKVISFRTNDSYVDAYLTDVTGTPEDDAVHIYHFGERLKICDSPGTYTHFIRLPESAAGQVTICVETVYANKFMPSYEVAIGTQNELLFNYLRQNLLSGISNVAMLLAGVLLVVIYTVGRAKHVSAPETLSLGCLSIVFAVNLNCPLFLNQFLYQNAVVQYYVNYFSLFLLPLLAMFYFEDIVPDLRIKWPFYSFLVLECVLSVLHFTGIASYTRTVKVFSAALGILAVMFIVMIAKRYRQMEKINRISLLLLLAFVCSNVLFFIFVSTVGDQTFIVRTGFLLYLALSVVNGLRKLMVEMNRERETRLLQTLAYTDNLTKLGNRYALERDARKCVLERTSIVSMDLNLLKMVNDTFGHAGGDMLLQSAAKCMTSVYDQVYRVGGDEFIALLDGKDSDDLQRLYDRLKQKITEMNDSRKDYGAFSREAEFRLSIAVGYSAYAAGDSSYEQIMSRADAAMYAEKKTMHHGRSR</sequence>
<dbReference type="PANTHER" id="PTHR45138">
    <property type="entry name" value="REGULATORY COMPONENTS OF SENSORY TRANSDUCTION SYSTEM"/>
    <property type="match status" value="1"/>
</dbReference>
<dbReference type="HOGENOM" id="CLU_495099_0_0_9"/>
<dbReference type="InterPro" id="IPR043128">
    <property type="entry name" value="Rev_trsase/Diguanyl_cyclase"/>
</dbReference>
<keyword evidence="1" id="KW-0812">Transmembrane</keyword>
<dbReference type="STRING" id="411473.RUMCAL_02664"/>
<proteinExistence type="predicted"/>
<feature type="transmembrane region" description="Helical" evidence="1">
    <location>
        <begin position="354"/>
        <end position="372"/>
    </location>
</feature>
<dbReference type="InterPro" id="IPR029787">
    <property type="entry name" value="Nucleotide_cyclase"/>
</dbReference>
<keyword evidence="1" id="KW-1133">Transmembrane helix</keyword>
<accession>U2JY21</accession>
<organism evidence="3 4">
    <name type="scientific">Ruminococcus callidus ATCC 27760</name>
    <dbReference type="NCBI Taxonomy" id="411473"/>
    <lineage>
        <taxon>Bacteria</taxon>
        <taxon>Bacillati</taxon>
        <taxon>Bacillota</taxon>
        <taxon>Clostridia</taxon>
        <taxon>Eubacteriales</taxon>
        <taxon>Oscillospiraceae</taxon>
        <taxon>Ruminococcus</taxon>
    </lineage>
</organism>
<reference evidence="3 4" key="1">
    <citation type="submission" date="2013-07" db="EMBL/GenBank/DDBJ databases">
        <authorList>
            <person name="Weinstock G."/>
            <person name="Sodergren E."/>
            <person name="Wylie T."/>
            <person name="Fulton L."/>
            <person name="Fulton R."/>
            <person name="Fronick C."/>
            <person name="O'Laughlin M."/>
            <person name="Godfrey J."/>
            <person name="Miner T."/>
            <person name="Herter B."/>
            <person name="Appelbaum E."/>
            <person name="Cordes M."/>
            <person name="Lek S."/>
            <person name="Wollam A."/>
            <person name="Pepin K.H."/>
            <person name="Palsikar V.B."/>
            <person name="Mitreva M."/>
            <person name="Wilson R.K."/>
        </authorList>
    </citation>
    <scope>NUCLEOTIDE SEQUENCE [LARGE SCALE GENOMIC DNA]</scope>
    <source>
        <strain evidence="3 4">ATCC 27760</strain>
    </source>
</reference>
<keyword evidence="4" id="KW-1185">Reference proteome</keyword>
<feature type="domain" description="GGDEF" evidence="2">
    <location>
        <begin position="416"/>
        <end position="550"/>
    </location>
</feature>
<dbReference type="NCBIfam" id="TIGR00254">
    <property type="entry name" value="GGDEF"/>
    <property type="match status" value="1"/>
</dbReference>
<evidence type="ECO:0000259" key="2">
    <source>
        <dbReference type="PROSITE" id="PS50887"/>
    </source>
</evidence>